<dbReference type="Gene3D" id="3.30.160.660">
    <property type="match status" value="1"/>
</dbReference>
<dbReference type="EMBL" id="JAATEL010000030">
    <property type="protein sequence ID" value="NJP16976.1"/>
    <property type="molecule type" value="Genomic_DNA"/>
</dbReference>
<gene>
    <name evidence="2" type="ORF">HCJ95_22530</name>
</gene>
<comment type="caution">
    <text evidence="2">The sequence shown here is derived from an EMBL/GenBank/DDBJ whole genome shotgun (WGS) entry which is preliminary data.</text>
</comment>
<feature type="domain" description="YcaO" evidence="1">
    <location>
        <begin position="94"/>
        <end position="425"/>
    </location>
</feature>
<dbReference type="PANTHER" id="PTHR37809:SF1">
    <property type="entry name" value="RIBOSOMAL PROTEIN S12 METHYLTHIOTRANSFERASE ACCESSORY FACTOR YCAO"/>
    <property type="match status" value="1"/>
</dbReference>
<protein>
    <submittedName>
        <fullName evidence="2">YcaO-like family protein</fullName>
    </submittedName>
</protein>
<dbReference type="PANTHER" id="PTHR37809">
    <property type="entry name" value="RIBOSOMAL PROTEIN S12 METHYLTHIOTRANSFERASE ACCESSORY FACTOR YCAO"/>
    <property type="match status" value="1"/>
</dbReference>
<dbReference type="Proteomes" id="UP000635996">
    <property type="component" value="Unassembled WGS sequence"/>
</dbReference>
<accession>A0ABX0YWM9</accession>
<evidence type="ECO:0000313" key="2">
    <source>
        <dbReference type="EMBL" id="NJP16976.1"/>
    </source>
</evidence>
<name>A0ABX0YWM9_STRTL</name>
<sequence>MTDLDDRMTDLDDTPRMHALAWLENTTDDTTMLPCGTSHRSVPAADAVATVWPLRHRLGISRVTDLTPLDVVGIPVLSVTRPQARTGQITLCQGKGNTPVEALASALFEAVERHCGSLARPTLTARPTELRAAGRTHLTAADLGLTDPVPDQPIEWIQGRDSRTGSPVLLPAAEVIFPYTAPPGCLRPVRPSTTGLASGATLSEAVLHALYEVVERDATSRYLHGGPGRLVALDTVTGSAETELLRKYARAEIDTVVIDLTHTTVLPTFAVFLSDPGAAQAHLAVSGFGTHPDAGVALRRALTEAAQARATAIQGSREDLDRVAEIYRADPAEQRAAFLHRALQAKAEGVTDMSTLPALPPRSTRDTLRHVAALLEEGGYDRVVHTDLTVPELGLPVAHVAVPGMVDSVVEPLRSHRVAHQHVQA</sequence>
<evidence type="ECO:0000259" key="1">
    <source>
        <dbReference type="PROSITE" id="PS51664"/>
    </source>
</evidence>
<organism evidence="2 3">
    <name type="scientific">Streptomyces thermoviolaceus subsp. thermoviolaceus</name>
    <dbReference type="NCBI Taxonomy" id="66860"/>
    <lineage>
        <taxon>Bacteria</taxon>
        <taxon>Bacillati</taxon>
        <taxon>Actinomycetota</taxon>
        <taxon>Actinomycetes</taxon>
        <taxon>Kitasatosporales</taxon>
        <taxon>Streptomycetaceae</taxon>
        <taxon>Streptomyces</taxon>
    </lineage>
</organism>
<evidence type="ECO:0000313" key="3">
    <source>
        <dbReference type="Proteomes" id="UP000635996"/>
    </source>
</evidence>
<dbReference type="NCBIfam" id="TIGR00702">
    <property type="entry name" value="YcaO-type kinase domain"/>
    <property type="match status" value="1"/>
</dbReference>
<dbReference type="PROSITE" id="PS51664">
    <property type="entry name" value="YCAO"/>
    <property type="match status" value="1"/>
</dbReference>
<dbReference type="RefSeq" id="WP_168132273.1">
    <property type="nucleotide sequence ID" value="NZ_BMVZ01000027.1"/>
</dbReference>
<proteinExistence type="predicted"/>
<reference evidence="2 3" key="1">
    <citation type="submission" date="2020-03" db="EMBL/GenBank/DDBJ databases">
        <title>WGS of actinomycetes isolated from Thailand.</title>
        <authorList>
            <person name="Thawai C."/>
        </authorList>
    </citation>
    <scope>NUCLEOTIDE SEQUENCE [LARGE SCALE GENOMIC DNA]</scope>
    <source>
        <strain evidence="2 3">NBRC 13905</strain>
    </source>
</reference>
<keyword evidence="3" id="KW-1185">Reference proteome</keyword>
<dbReference type="Pfam" id="PF02624">
    <property type="entry name" value="YcaO"/>
    <property type="match status" value="1"/>
</dbReference>
<dbReference type="InterPro" id="IPR003776">
    <property type="entry name" value="YcaO-like_dom"/>
</dbReference>